<dbReference type="Proteomes" id="UP000469452">
    <property type="component" value="Unassembled WGS sequence"/>
</dbReference>
<evidence type="ECO:0000256" key="2">
    <source>
        <dbReference type="ARBA" id="ARBA00005263"/>
    </source>
</evidence>
<evidence type="ECO:0000256" key="4">
    <source>
        <dbReference type="ARBA" id="ARBA00023176"/>
    </source>
</evidence>
<dbReference type="EMBL" id="VJMI01015259">
    <property type="protein sequence ID" value="KAF0730707.1"/>
    <property type="molecule type" value="Genomic_DNA"/>
</dbReference>
<sequence>MAAEVEAKREEEERLIREVKSKAEEELDKYYGDRTDKLAHRAATNREVEDEKKKSQELLVEMASEKPWNRVTDLVDTNVAPKPKVEGAANTYVCMTRGGKKDAAADDFFDTSRMRSLLLQLKNSGGPEATAQ</sequence>
<comment type="caution">
    <text evidence="8">The sequence shown here is derived from an EMBL/GenBank/DDBJ whole genome shotgun (WGS) entry which is preliminary data.</text>
</comment>
<reference evidence="8 9" key="1">
    <citation type="submission" date="2019-06" db="EMBL/GenBank/DDBJ databases">
        <title>Genomics analysis of Aphanomyces spp. identifies a new class of oomycete effector associated with host adaptation.</title>
        <authorList>
            <person name="Gaulin E."/>
        </authorList>
    </citation>
    <scope>NUCLEOTIDE SEQUENCE [LARGE SCALE GENOMIC DNA]</scope>
    <source>
        <strain evidence="8 9">E</strain>
    </source>
</reference>
<evidence type="ECO:0000256" key="5">
    <source>
        <dbReference type="ARBA" id="ARBA00023329"/>
    </source>
</evidence>
<dbReference type="Pfam" id="PF01086">
    <property type="entry name" value="Clathrin_lg_ch"/>
    <property type="match status" value="1"/>
</dbReference>
<evidence type="ECO:0000256" key="7">
    <source>
        <dbReference type="SAM" id="Coils"/>
    </source>
</evidence>
<dbReference type="GO" id="GO:0006886">
    <property type="term" value="P:intracellular protein transport"/>
    <property type="evidence" value="ECO:0007669"/>
    <property type="project" value="InterPro"/>
</dbReference>
<name>A0A6A5A3K5_APHAT</name>
<dbReference type="VEuPathDB" id="FungiDB:H257_09766"/>
<keyword evidence="4 6" id="KW-0168">Coated pit</keyword>
<evidence type="ECO:0000256" key="3">
    <source>
        <dbReference type="ARBA" id="ARBA00023136"/>
    </source>
</evidence>
<comment type="similarity">
    <text evidence="2 6">Belongs to the clathrin light chain family.</text>
</comment>
<accession>A0A6A5A3K5</accession>
<dbReference type="GO" id="GO:0005198">
    <property type="term" value="F:structural molecule activity"/>
    <property type="evidence" value="ECO:0007669"/>
    <property type="project" value="InterPro"/>
</dbReference>
<dbReference type="PANTHER" id="PTHR10639:SF7">
    <property type="entry name" value="CLATHRIN LIGHT CHAIN"/>
    <property type="match status" value="1"/>
</dbReference>
<evidence type="ECO:0000256" key="6">
    <source>
        <dbReference type="RuleBase" id="RU363137"/>
    </source>
</evidence>
<evidence type="ECO:0000313" key="9">
    <source>
        <dbReference type="Proteomes" id="UP000469452"/>
    </source>
</evidence>
<dbReference type="InterPro" id="IPR000996">
    <property type="entry name" value="Clathrin_L-chain"/>
</dbReference>
<dbReference type="GO" id="GO:0030130">
    <property type="term" value="C:clathrin coat of trans-Golgi network vesicle"/>
    <property type="evidence" value="ECO:0007669"/>
    <property type="project" value="InterPro"/>
</dbReference>
<keyword evidence="3 6" id="KW-0472">Membrane</keyword>
<organism evidence="8 9">
    <name type="scientific">Aphanomyces astaci</name>
    <name type="common">Crayfish plague agent</name>
    <dbReference type="NCBI Taxonomy" id="112090"/>
    <lineage>
        <taxon>Eukaryota</taxon>
        <taxon>Sar</taxon>
        <taxon>Stramenopiles</taxon>
        <taxon>Oomycota</taxon>
        <taxon>Saprolegniomycetes</taxon>
        <taxon>Saprolegniales</taxon>
        <taxon>Verrucalvaceae</taxon>
        <taxon>Aphanomyces</taxon>
    </lineage>
</organism>
<dbReference type="GO" id="GO:0072583">
    <property type="term" value="P:clathrin-dependent endocytosis"/>
    <property type="evidence" value="ECO:0007669"/>
    <property type="project" value="TreeGrafter"/>
</dbReference>
<evidence type="ECO:0000256" key="1">
    <source>
        <dbReference type="ARBA" id="ARBA00004180"/>
    </source>
</evidence>
<dbReference type="GO" id="GO:0030132">
    <property type="term" value="C:clathrin coat of coated pit"/>
    <property type="evidence" value="ECO:0007669"/>
    <property type="project" value="InterPro"/>
</dbReference>
<keyword evidence="5 6" id="KW-0968">Cytoplasmic vesicle</keyword>
<feature type="coiled-coil region" evidence="7">
    <location>
        <begin position="2"/>
        <end position="65"/>
    </location>
</feature>
<dbReference type="PANTHER" id="PTHR10639">
    <property type="entry name" value="CLATHRIN LIGHT CHAIN"/>
    <property type="match status" value="1"/>
</dbReference>
<dbReference type="GO" id="GO:0032050">
    <property type="term" value="F:clathrin heavy chain binding"/>
    <property type="evidence" value="ECO:0007669"/>
    <property type="project" value="TreeGrafter"/>
</dbReference>
<evidence type="ECO:0000313" key="8">
    <source>
        <dbReference type="EMBL" id="KAF0730707.1"/>
    </source>
</evidence>
<dbReference type="AlphaFoldDB" id="A0A6A5A3K5"/>
<comment type="function">
    <text evidence="6">Clathrin is the major protein of the polyhedral coat of coated pits and vesicles.</text>
</comment>
<keyword evidence="7" id="KW-0175">Coiled coil</keyword>
<proteinExistence type="inferred from homology"/>
<comment type="subcellular location">
    <subcellularLocation>
        <location evidence="1 6">Cytoplasmic vesicle membrane</location>
        <topology evidence="1 6">Peripheral membrane protein</topology>
        <orientation evidence="1 6">Cytoplasmic side</orientation>
    </subcellularLocation>
    <subcellularLocation>
        <location evidence="6">Membrane</location>
        <location evidence="6">Coated pit</location>
        <topology evidence="6">Peripheral membrane protein</topology>
        <orientation evidence="6">Cytoplasmic side</orientation>
    </subcellularLocation>
    <text evidence="6">Cytoplasmic face of coated pits and vesicles.</text>
</comment>
<protein>
    <recommendedName>
        <fullName evidence="6">Clathrin light chain</fullName>
    </recommendedName>
</protein>
<gene>
    <name evidence="8" type="ORF">AaE_009300</name>
</gene>